<keyword evidence="3" id="KW-1185">Reference proteome</keyword>
<feature type="region of interest" description="Disordered" evidence="1">
    <location>
        <begin position="867"/>
        <end position="888"/>
    </location>
</feature>
<feature type="compositionally biased region" description="Polar residues" evidence="1">
    <location>
        <begin position="874"/>
        <end position="888"/>
    </location>
</feature>
<proteinExistence type="predicted"/>
<name>A0A194W250_CYTMA</name>
<evidence type="ECO:0000313" key="3">
    <source>
        <dbReference type="Proteomes" id="UP000078559"/>
    </source>
</evidence>
<protein>
    <submittedName>
        <fullName evidence="2">Uncharacterized protein</fullName>
    </submittedName>
</protein>
<accession>A0A194W250</accession>
<reference evidence="2" key="1">
    <citation type="submission" date="2014-12" db="EMBL/GenBank/DDBJ databases">
        <title>Genome Sequence of Valsa Canker Pathogens Uncovers a Specific Adaption of Colonization on Woody Bark.</title>
        <authorList>
            <person name="Yin Z."/>
            <person name="Liu H."/>
            <person name="Gao X."/>
            <person name="Li Z."/>
            <person name="Song N."/>
            <person name="Ke X."/>
            <person name="Dai Q."/>
            <person name="Wu Y."/>
            <person name="Sun Y."/>
            <person name="Xu J.-R."/>
            <person name="Kang Z.K."/>
            <person name="Wang L."/>
            <person name="Huang L."/>
        </authorList>
    </citation>
    <scope>NUCLEOTIDE SEQUENCE [LARGE SCALE GENOMIC DNA]</scope>
    <source>
        <strain evidence="2">03-8</strain>
    </source>
</reference>
<dbReference type="AlphaFoldDB" id="A0A194W250"/>
<dbReference type="EMBL" id="CM003103">
    <property type="protein sequence ID" value="KUI70601.1"/>
    <property type="molecule type" value="Genomic_DNA"/>
</dbReference>
<evidence type="ECO:0000313" key="2">
    <source>
        <dbReference type="EMBL" id="KUI70601.1"/>
    </source>
</evidence>
<organism evidence="2 3">
    <name type="scientific">Cytospora mali</name>
    <name type="common">Apple Valsa canker fungus</name>
    <name type="synonym">Valsa mali</name>
    <dbReference type="NCBI Taxonomy" id="578113"/>
    <lineage>
        <taxon>Eukaryota</taxon>
        <taxon>Fungi</taxon>
        <taxon>Dikarya</taxon>
        <taxon>Ascomycota</taxon>
        <taxon>Pezizomycotina</taxon>
        <taxon>Sordariomycetes</taxon>
        <taxon>Sordariomycetidae</taxon>
        <taxon>Diaporthales</taxon>
        <taxon>Cytosporaceae</taxon>
        <taxon>Cytospora</taxon>
    </lineage>
</organism>
<sequence>MVLPAVMITMAPFSSLPSSLTITGLFFAWLAVAQTQTVYLTQTVFTACECSASSTSTSASLLMPSAIPDPRLTDKPLSILTATPATPATPAVTGTESAPAVVSILGGATPGVIVPSSLTSTLFGTFPPLSELSPAVSVSSFSLPSSWPEPMDSLPTNPLPPLSILSSAALLSSFTLPSSWPEPMDSLPTNPLPPLSVLSSAVSVSSFTLPSSWPEPMDSLPTNPSYPPVTTTVTVTTTEIPTIATVASVISLSNGLGPLLSTVTTSTSTYSSITASSASGGGTTIEPIYSMMAPTAPSSALTTSGIPPALSVNLSLVSSDMSLASSAALISFGTSSPAVFSSVLPSGVSLGTSSQTLTTYSAIALNSVYLTGVTILAPRSPTSCFALPTPSSSMDLVAVAVNPQDHYDLSNPMLFSFGENATNPQYIGALASGDPYVLDLSPDNPITGQLGLQIPGQNALVFDGSGMSLFAANCTSLFQVVIENFYSQLGAMSGLRPGKLGKRQGYLDTTNFLVEVSVDSYLNTPYFSPNLTFGNSLCTLQTNVMGPTVDNITWSCVYPPPNGGAAACADRLATWLDGMSVPSTAPQSPTEVLATLSPFLSLAGDSVLTLFPGSDPALSLGFAFMRQVEAAAQEAVGDVGSAACNVMHSFDSDDLVIEDRGLLGTKTLGSFINEPPPSLAINLAASATASIVILPRRKANPKDNFLKQIATDFASIFGPFVSWLHGLHPFGIFGMEETGMVHLPVPTLTDSVSTTISTTTVSTTTLDSAQSIVHIQAPTVTVTHVLGEGWFSPSTYVVGPGTSTFPPFPALAMHGPAADHTLVDLSSASSENTVSSSTADSASENIVQNVAAQLAAMDGDPGVRTGWHWDWPNRPSTQSEEMTTTTGSALGYDGHVVLVTTTVTEWMGSA</sequence>
<dbReference type="OrthoDB" id="5394947at2759"/>
<evidence type="ECO:0000256" key="1">
    <source>
        <dbReference type="SAM" id="MobiDB-lite"/>
    </source>
</evidence>
<gene>
    <name evidence="2" type="ORF">VM1G_06520</name>
</gene>
<dbReference type="Proteomes" id="UP000078559">
    <property type="component" value="Chromosome 6"/>
</dbReference>